<feature type="compositionally biased region" description="Polar residues" evidence="1">
    <location>
        <begin position="31"/>
        <end position="47"/>
    </location>
</feature>
<feature type="transmembrane region" description="Helical" evidence="2">
    <location>
        <begin position="309"/>
        <end position="329"/>
    </location>
</feature>
<keyword evidence="4" id="KW-1185">Reference proteome</keyword>
<evidence type="ECO:0000256" key="2">
    <source>
        <dbReference type="SAM" id="Phobius"/>
    </source>
</evidence>
<accession>A0A1G9YQU0</accession>
<keyword evidence="2" id="KW-0812">Transmembrane</keyword>
<name>A0A1G9YQU0_ALLAB</name>
<evidence type="ECO:0000313" key="3">
    <source>
        <dbReference type="EMBL" id="SDN10893.1"/>
    </source>
</evidence>
<feature type="compositionally biased region" description="Polar residues" evidence="1">
    <location>
        <begin position="8"/>
        <end position="19"/>
    </location>
</feature>
<feature type="region of interest" description="Disordered" evidence="1">
    <location>
        <begin position="1"/>
        <end position="185"/>
    </location>
</feature>
<feature type="transmembrane region" description="Helical" evidence="2">
    <location>
        <begin position="279"/>
        <end position="303"/>
    </location>
</feature>
<feature type="transmembrane region" description="Helical" evidence="2">
    <location>
        <begin position="189"/>
        <end position="213"/>
    </location>
</feature>
<reference evidence="3 4" key="1">
    <citation type="submission" date="2016-10" db="EMBL/GenBank/DDBJ databases">
        <authorList>
            <person name="de Groot N.N."/>
        </authorList>
    </citation>
    <scope>NUCLEOTIDE SEQUENCE [LARGE SCALE GENOMIC DNA]</scope>
    <source>
        <strain evidence="3 4">DSM 44149</strain>
    </source>
</reference>
<dbReference type="Proteomes" id="UP000183376">
    <property type="component" value="Chromosome I"/>
</dbReference>
<evidence type="ECO:0000313" key="4">
    <source>
        <dbReference type="Proteomes" id="UP000183376"/>
    </source>
</evidence>
<dbReference type="EMBL" id="LT629701">
    <property type="protein sequence ID" value="SDN10893.1"/>
    <property type="molecule type" value="Genomic_DNA"/>
</dbReference>
<dbReference type="AlphaFoldDB" id="A0A1G9YQU0"/>
<keyword evidence="2" id="KW-1133">Transmembrane helix</keyword>
<proteinExistence type="predicted"/>
<feature type="compositionally biased region" description="Low complexity" evidence="1">
    <location>
        <begin position="66"/>
        <end position="175"/>
    </location>
</feature>
<evidence type="ECO:0000256" key="1">
    <source>
        <dbReference type="SAM" id="MobiDB-lite"/>
    </source>
</evidence>
<protein>
    <submittedName>
        <fullName evidence="3">Uncharacterized protein</fullName>
    </submittedName>
</protein>
<feature type="region of interest" description="Disordered" evidence="1">
    <location>
        <begin position="339"/>
        <end position="403"/>
    </location>
</feature>
<feature type="transmembrane region" description="Helical" evidence="2">
    <location>
        <begin position="249"/>
        <end position="272"/>
    </location>
</feature>
<gene>
    <name evidence="3" type="ORF">SAMN04489726_4957</name>
</gene>
<dbReference type="RefSeq" id="WP_030427578.1">
    <property type="nucleotide sequence ID" value="NZ_JOEF01000002.1"/>
</dbReference>
<organism evidence="3 4">
    <name type="scientific">Allokutzneria albata</name>
    <name type="common">Kibdelosporangium albatum</name>
    <dbReference type="NCBI Taxonomy" id="211114"/>
    <lineage>
        <taxon>Bacteria</taxon>
        <taxon>Bacillati</taxon>
        <taxon>Actinomycetota</taxon>
        <taxon>Actinomycetes</taxon>
        <taxon>Pseudonocardiales</taxon>
        <taxon>Pseudonocardiaceae</taxon>
        <taxon>Allokutzneria</taxon>
    </lineage>
</organism>
<sequence length="403" mass="41375">MTAPQPPDNTNQGGQQAPGENNKDKGGAAAEQQTPSTAGDLPTTTHGAGQEGAQGISSALGGGADATQVVSSSAPQQSAPADASADATQVVAGGGASAQPQQGYGQQPGAQPQQPQWGAQQPQQQWGQQPPQQAGTPSGGFQQPAWGAQQQPGAQPQGQWGQPQPQQQWGQQQGWGQPGGQGGPPMLQIAMWSSIAVGGLFTIIGIISLINAIDGLSALSKLQSGLDDLSRQFGGRVPIPRSSTGTGTIYFSLILAIITLLACAGTAAFAWFAGQGKEWARLAAGGSAAGVVVLSLVSMIGVAFAPQSIFGLLLFGGLAALWFLPATVAEVRAKAGQMPQPAQAGWGQPQGQWGQPQQGQQQWGQQAPQQQQQWGQQAPQQPQQQWGQQPGQPGQQQGWPGQQ</sequence>
<keyword evidence="2" id="KW-0472">Membrane</keyword>
<dbReference type="STRING" id="211114.SAMN04489726_4957"/>